<dbReference type="PANTHER" id="PTHR47396:SF1">
    <property type="entry name" value="ATP-DEPENDENT HELICASE IRC3-RELATED"/>
    <property type="match status" value="1"/>
</dbReference>
<evidence type="ECO:0000256" key="1">
    <source>
        <dbReference type="SAM" id="MobiDB-lite"/>
    </source>
</evidence>
<dbReference type="Pfam" id="PF00271">
    <property type="entry name" value="Helicase_C"/>
    <property type="match status" value="1"/>
</dbReference>
<dbReference type="InterPro" id="IPR027417">
    <property type="entry name" value="P-loop_NTPase"/>
</dbReference>
<keyword evidence="4" id="KW-0347">Helicase</keyword>
<keyword evidence="4" id="KW-0067">ATP-binding</keyword>
<name>A0ABQ4Q9Z5_9BURK</name>
<dbReference type="SUPFAM" id="SSF52540">
    <property type="entry name" value="P-loop containing nucleoside triphosphate hydrolases"/>
    <property type="match status" value="1"/>
</dbReference>
<keyword evidence="4" id="KW-0547">Nucleotide-binding</keyword>
<evidence type="ECO:0000259" key="2">
    <source>
        <dbReference type="PROSITE" id="PS51192"/>
    </source>
</evidence>
<gene>
    <name evidence="4" type="ORF">NCCP691_40730</name>
</gene>
<organism evidence="4 5">
    <name type="scientific">Noviherbaspirillum aridicola</name>
    <dbReference type="NCBI Taxonomy" id="2849687"/>
    <lineage>
        <taxon>Bacteria</taxon>
        <taxon>Pseudomonadati</taxon>
        <taxon>Pseudomonadota</taxon>
        <taxon>Betaproteobacteria</taxon>
        <taxon>Burkholderiales</taxon>
        <taxon>Oxalobacteraceae</taxon>
        <taxon>Noviherbaspirillum</taxon>
    </lineage>
</organism>
<dbReference type="InterPro" id="IPR014001">
    <property type="entry name" value="Helicase_ATP-bd"/>
</dbReference>
<evidence type="ECO:0000313" key="5">
    <source>
        <dbReference type="Proteomes" id="UP000887222"/>
    </source>
</evidence>
<dbReference type="PANTHER" id="PTHR47396">
    <property type="entry name" value="TYPE I RESTRICTION ENZYME ECOKI R PROTEIN"/>
    <property type="match status" value="1"/>
</dbReference>
<dbReference type="InterPro" id="IPR006935">
    <property type="entry name" value="Helicase/UvrB_N"/>
</dbReference>
<dbReference type="InterPro" id="IPR050742">
    <property type="entry name" value="Helicase_Restrict-Modif_Enz"/>
</dbReference>
<feature type="region of interest" description="Disordered" evidence="1">
    <location>
        <begin position="316"/>
        <end position="336"/>
    </location>
</feature>
<feature type="domain" description="Helicase ATP-binding" evidence="2">
    <location>
        <begin position="1"/>
        <end position="122"/>
    </location>
</feature>
<comment type="caution">
    <text evidence="4">The sequence shown here is derived from an EMBL/GenBank/DDBJ whole genome shotgun (WGS) entry which is preliminary data.</text>
</comment>
<protein>
    <submittedName>
        <fullName evidence="4">Helicase</fullName>
    </submittedName>
</protein>
<dbReference type="PROSITE" id="PS51194">
    <property type="entry name" value="HELICASE_CTER"/>
    <property type="match status" value="1"/>
</dbReference>
<keyword evidence="5" id="KW-1185">Reference proteome</keyword>
<sequence length="458" mass="50627">MALVKGARAKQKRVAFLANRVHLVEQTSRRFTKSKIAHGIIQGENTRNVYEPVLVASIQTVARRGMPDVDLLIIDEAHGVAGSSDYRKVIAAAKCPVIGLSATPYARGLGKHYDELGGPLFEQMVVAATIPELIADGFLVDCDVYAPSEPDMTGIKQSRNAFGEMDYSDADVGRAVDKPELVGDIVTHWFRLAKGTPTVCFASNIAHSRHIVERFNAAGVPAEHIDCYTPEEERQAILRRIESGETLVISNVGILAEGWDFPACRTLILARPTRSLIRYIQMAGRVLRPHESKDRALILDHSGTVTRLGFPTDEFPLELDDGSPKKQQGGQQKEAKEQLPKACSSCSYMKPAKVHKCPVCGFEPKKQSDVEVQEGDLVLVAKRGKKAQKADKQSFYSQLLAVAASRGYQDGWVSHKYREYFGVWPVGLVRMTAEPTQETLDYLKHLQIRHAKGVRRAG</sequence>
<evidence type="ECO:0000259" key="3">
    <source>
        <dbReference type="PROSITE" id="PS51194"/>
    </source>
</evidence>
<feature type="domain" description="Helicase C-terminal" evidence="3">
    <location>
        <begin position="184"/>
        <end position="331"/>
    </location>
</feature>
<dbReference type="Pfam" id="PF04851">
    <property type="entry name" value="ResIII"/>
    <property type="match status" value="1"/>
</dbReference>
<accession>A0ABQ4Q9Z5</accession>
<dbReference type="Gene3D" id="3.40.50.300">
    <property type="entry name" value="P-loop containing nucleotide triphosphate hydrolases"/>
    <property type="match status" value="2"/>
</dbReference>
<dbReference type="Proteomes" id="UP000887222">
    <property type="component" value="Unassembled WGS sequence"/>
</dbReference>
<evidence type="ECO:0000313" key="4">
    <source>
        <dbReference type="EMBL" id="GIZ54059.1"/>
    </source>
</evidence>
<proteinExistence type="predicted"/>
<dbReference type="PROSITE" id="PS51192">
    <property type="entry name" value="HELICASE_ATP_BIND_1"/>
    <property type="match status" value="1"/>
</dbReference>
<reference evidence="4 5" key="1">
    <citation type="journal article" date="2022" name="Int. J. Syst. Evol. Microbiol.">
        <title>Noviherbaspirillum aridicola sp. nov., isolated from an arid soil in Pakistan.</title>
        <authorList>
            <person name="Khan I.U."/>
            <person name="Saqib M."/>
            <person name="Amin A."/>
            <person name="Hussain F."/>
            <person name="Li L."/>
            <person name="Liu Y.H."/>
            <person name="Fang B.Z."/>
            <person name="Ahmed I."/>
            <person name="Li W.J."/>
        </authorList>
    </citation>
    <scope>NUCLEOTIDE SEQUENCE [LARGE SCALE GENOMIC DNA]</scope>
    <source>
        <strain evidence="4 5">NCCP-691</strain>
    </source>
</reference>
<dbReference type="GO" id="GO:0004386">
    <property type="term" value="F:helicase activity"/>
    <property type="evidence" value="ECO:0007669"/>
    <property type="project" value="UniProtKB-KW"/>
</dbReference>
<dbReference type="SMART" id="SM00490">
    <property type="entry name" value="HELICc"/>
    <property type="match status" value="1"/>
</dbReference>
<dbReference type="EMBL" id="BPMK01000025">
    <property type="protein sequence ID" value="GIZ54059.1"/>
    <property type="molecule type" value="Genomic_DNA"/>
</dbReference>
<dbReference type="InterPro" id="IPR001650">
    <property type="entry name" value="Helicase_C-like"/>
</dbReference>
<keyword evidence="4" id="KW-0378">Hydrolase</keyword>